<proteinExistence type="predicted"/>
<evidence type="ECO:0000313" key="3">
    <source>
        <dbReference type="Proteomes" id="UP000837932"/>
    </source>
</evidence>
<reference evidence="2" key="1">
    <citation type="submission" date="2021-12" db="EMBL/GenBank/DDBJ databases">
        <authorList>
            <person name="Rodrigo-Torres L."/>
            <person name="Arahal R. D."/>
            <person name="Lucena T."/>
        </authorList>
    </citation>
    <scope>NUCLEOTIDE SEQUENCE</scope>
    <source>
        <strain evidence="2">CECT 8858</strain>
    </source>
</reference>
<dbReference type="InterPro" id="IPR041519">
    <property type="entry name" value="HEPN_RiboL-PSP"/>
</dbReference>
<gene>
    <name evidence="2" type="ORF">EMA8858_04182</name>
</gene>
<keyword evidence="3" id="KW-1185">Reference proteome</keyword>
<evidence type="ECO:0000313" key="2">
    <source>
        <dbReference type="EMBL" id="CAH0998047.1"/>
    </source>
</evidence>
<sequence>MKIRTQENLTDFLNDEIAWRKKELSTIKTNVLKSNQKLEATAIRSGIVLLYAHWEGFIKCASEAYLEYVISRRLNYGDLTNNFIAISAKQKIKEFEDSNKATIHTQFIEFILNNHDERIQINKDNVIKTKSNLNSIILKEIISSIGLDFSPYETKSKMIDEQLLNYRNNVAHGQILQVDAKEYIFLHDEIRKMIDAYKTDIENAVVQSIFLKKVS</sequence>
<dbReference type="RefSeq" id="WP_238808853.1">
    <property type="nucleotide sequence ID" value="NZ_CAKLPY010000011.1"/>
</dbReference>
<organism evidence="2 3">
    <name type="scientific">Emticicia aquatica</name>
    <dbReference type="NCBI Taxonomy" id="1681835"/>
    <lineage>
        <taxon>Bacteria</taxon>
        <taxon>Pseudomonadati</taxon>
        <taxon>Bacteroidota</taxon>
        <taxon>Cytophagia</taxon>
        <taxon>Cytophagales</taxon>
        <taxon>Leadbetterellaceae</taxon>
        <taxon>Emticicia</taxon>
    </lineage>
</organism>
<dbReference type="Proteomes" id="UP000837932">
    <property type="component" value="Unassembled WGS sequence"/>
</dbReference>
<evidence type="ECO:0000259" key="1">
    <source>
        <dbReference type="Pfam" id="PF18735"/>
    </source>
</evidence>
<dbReference type="EMBL" id="CAKLPY010000011">
    <property type="protein sequence ID" value="CAH0998047.1"/>
    <property type="molecule type" value="Genomic_DNA"/>
</dbReference>
<dbReference type="Pfam" id="PF18735">
    <property type="entry name" value="HEPN_RiboL-PSP"/>
    <property type="match status" value="1"/>
</dbReference>
<feature type="domain" description="RiboL-PSP-HEPN" evidence="1">
    <location>
        <begin position="15"/>
        <end position="203"/>
    </location>
</feature>
<name>A0ABN8F1Y3_9BACT</name>
<accession>A0ABN8F1Y3</accession>
<comment type="caution">
    <text evidence="2">The sequence shown here is derived from an EMBL/GenBank/DDBJ whole genome shotgun (WGS) entry which is preliminary data.</text>
</comment>
<protein>
    <recommendedName>
        <fullName evidence="1">RiboL-PSP-HEPN domain-containing protein</fullName>
    </recommendedName>
</protein>